<evidence type="ECO:0000256" key="1">
    <source>
        <dbReference type="SAM" id="MobiDB-lite"/>
    </source>
</evidence>
<comment type="caution">
    <text evidence="2">The sequence shown here is derived from an EMBL/GenBank/DDBJ whole genome shotgun (WGS) entry which is preliminary data.</text>
</comment>
<evidence type="ECO:0000313" key="2">
    <source>
        <dbReference type="EMBL" id="OWR48330.1"/>
    </source>
</evidence>
<keyword evidence="2" id="KW-0255">Endonuclease</keyword>
<protein>
    <submittedName>
        <fullName evidence="2">Endonuclease-reverse transcriptase</fullName>
    </submittedName>
</protein>
<dbReference type="GO" id="GO:0003964">
    <property type="term" value="F:RNA-directed DNA polymerase activity"/>
    <property type="evidence" value="ECO:0007669"/>
    <property type="project" value="UniProtKB-KW"/>
</dbReference>
<evidence type="ECO:0000313" key="3">
    <source>
        <dbReference type="Proteomes" id="UP000007151"/>
    </source>
</evidence>
<feature type="compositionally biased region" description="Basic residues" evidence="1">
    <location>
        <begin position="90"/>
        <end position="100"/>
    </location>
</feature>
<reference evidence="2 3" key="1">
    <citation type="journal article" date="2011" name="Cell">
        <title>The monarch butterfly genome yields insights into long-distance migration.</title>
        <authorList>
            <person name="Zhan S."/>
            <person name="Merlin C."/>
            <person name="Boore J.L."/>
            <person name="Reppert S.M."/>
        </authorList>
    </citation>
    <scope>NUCLEOTIDE SEQUENCE [LARGE SCALE GENOMIC DNA]</scope>
    <source>
        <strain evidence="2">F-2</strain>
    </source>
</reference>
<dbReference type="InParanoid" id="A0A212F3L8"/>
<dbReference type="KEGG" id="dpl:KGM_216146"/>
<keyword evidence="3" id="KW-1185">Reference proteome</keyword>
<dbReference type="AlphaFoldDB" id="A0A212F3L8"/>
<accession>A0A212F3L8</accession>
<gene>
    <name evidence="2" type="ORF">KGM_216146</name>
</gene>
<name>A0A212F3L8_DANPL</name>
<keyword evidence="2" id="KW-0540">Nuclease</keyword>
<dbReference type="GO" id="GO:0004519">
    <property type="term" value="F:endonuclease activity"/>
    <property type="evidence" value="ECO:0007669"/>
    <property type="project" value="UniProtKB-KW"/>
</dbReference>
<proteinExistence type="predicted"/>
<sequence>MLEKPCILRSEVEDVIRKLKFNKAPGPDLVASEVLKGLGENGITCLHKICYRIWNRCNCPSDKLTLAFFGNVARRTTDNLERLIVTEKMHGKRPRGRNPKRWADQKPEHLEIPASVELYQATQRARWKLLTQKLWSHDPQQ</sequence>
<feature type="region of interest" description="Disordered" evidence="1">
    <location>
        <begin position="87"/>
        <end position="107"/>
    </location>
</feature>
<keyword evidence="2" id="KW-0378">Hydrolase</keyword>
<organism evidence="2 3">
    <name type="scientific">Danaus plexippus plexippus</name>
    <dbReference type="NCBI Taxonomy" id="278856"/>
    <lineage>
        <taxon>Eukaryota</taxon>
        <taxon>Metazoa</taxon>
        <taxon>Ecdysozoa</taxon>
        <taxon>Arthropoda</taxon>
        <taxon>Hexapoda</taxon>
        <taxon>Insecta</taxon>
        <taxon>Pterygota</taxon>
        <taxon>Neoptera</taxon>
        <taxon>Endopterygota</taxon>
        <taxon>Lepidoptera</taxon>
        <taxon>Glossata</taxon>
        <taxon>Ditrysia</taxon>
        <taxon>Papilionoidea</taxon>
        <taxon>Nymphalidae</taxon>
        <taxon>Danainae</taxon>
        <taxon>Danaini</taxon>
        <taxon>Danaina</taxon>
        <taxon>Danaus</taxon>
        <taxon>Danaus</taxon>
    </lineage>
</organism>
<dbReference type="Proteomes" id="UP000007151">
    <property type="component" value="Unassembled WGS sequence"/>
</dbReference>
<dbReference type="EMBL" id="AGBW02010540">
    <property type="protein sequence ID" value="OWR48330.1"/>
    <property type="molecule type" value="Genomic_DNA"/>
</dbReference>